<dbReference type="Pfam" id="PF00583">
    <property type="entry name" value="Acetyltransf_1"/>
    <property type="match status" value="1"/>
</dbReference>
<evidence type="ECO:0000313" key="2">
    <source>
        <dbReference type="EMBL" id="TDU87009.1"/>
    </source>
</evidence>
<dbReference type="GO" id="GO:0016747">
    <property type="term" value="F:acyltransferase activity, transferring groups other than amino-acyl groups"/>
    <property type="evidence" value="ECO:0007669"/>
    <property type="project" value="InterPro"/>
</dbReference>
<dbReference type="SUPFAM" id="SSF55729">
    <property type="entry name" value="Acyl-CoA N-acyltransferases (Nat)"/>
    <property type="match status" value="1"/>
</dbReference>
<dbReference type="AlphaFoldDB" id="A0A4R7T606"/>
<dbReference type="Gene3D" id="3.40.630.90">
    <property type="match status" value="1"/>
</dbReference>
<dbReference type="InterPro" id="IPR016181">
    <property type="entry name" value="Acyl_CoA_acyltransferase"/>
</dbReference>
<gene>
    <name evidence="2" type="ORF">EV138_0526</name>
</gene>
<dbReference type="PROSITE" id="PS51186">
    <property type="entry name" value="GNAT"/>
    <property type="match status" value="1"/>
</dbReference>
<dbReference type="Pfam" id="PF18014">
    <property type="entry name" value="Acetyltransf_18"/>
    <property type="match status" value="1"/>
</dbReference>
<keyword evidence="2" id="KW-0808">Transferase</keyword>
<dbReference type="InterPro" id="IPR052729">
    <property type="entry name" value="Acyl/Acetyltrans_Enzymes"/>
</dbReference>
<proteinExistence type="predicted"/>
<accession>A0A4R7T606</accession>
<evidence type="ECO:0000313" key="3">
    <source>
        <dbReference type="Proteomes" id="UP000295151"/>
    </source>
</evidence>
<dbReference type="InterPro" id="IPR041496">
    <property type="entry name" value="YitH/HolE_GNAT"/>
</dbReference>
<organism evidence="2 3">
    <name type="scientific">Kribbella voronezhensis</name>
    <dbReference type="NCBI Taxonomy" id="2512212"/>
    <lineage>
        <taxon>Bacteria</taxon>
        <taxon>Bacillati</taxon>
        <taxon>Actinomycetota</taxon>
        <taxon>Actinomycetes</taxon>
        <taxon>Propionibacteriales</taxon>
        <taxon>Kribbellaceae</taxon>
        <taxon>Kribbella</taxon>
    </lineage>
</organism>
<dbReference type="OrthoDB" id="20916at2"/>
<feature type="domain" description="N-acetyltransferase" evidence="1">
    <location>
        <begin position="4"/>
        <end position="147"/>
    </location>
</feature>
<dbReference type="RefSeq" id="WP_133976855.1">
    <property type="nucleotide sequence ID" value="NZ_SOCE01000001.1"/>
</dbReference>
<reference evidence="2 3" key="1">
    <citation type="submission" date="2019-03" db="EMBL/GenBank/DDBJ databases">
        <title>Genomic Encyclopedia of Type Strains, Phase III (KMG-III): the genomes of soil and plant-associated and newly described type strains.</title>
        <authorList>
            <person name="Whitman W."/>
        </authorList>
    </citation>
    <scope>NUCLEOTIDE SEQUENCE [LARGE SCALE GENOMIC DNA]</scope>
    <source>
        <strain evidence="2 3">VKM Ac-2575</strain>
    </source>
</reference>
<dbReference type="PANTHER" id="PTHR47237">
    <property type="entry name" value="SLL0310 PROTEIN"/>
    <property type="match status" value="1"/>
</dbReference>
<protein>
    <submittedName>
        <fullName evidence="2">Acetyltransferase (GNAT) family protein</fullName>
    </submittedName>
</protein>
<comment type="caution">
    <text evidence="2">The sequence shown here is derived from an EMBL/GenBank/DDBJ whole genome shotgun (WGS) entry which is preliminary data.</text>
</comment>
<sequence length="278" mass="29986">MAELEIGVASATELAEFGEWAAAEGWNPGRSDLLAFAATDPAGFLVGRLDGRAIASISAIRYGSEYGFIGFYIVRSEFRGQGFGIRLWRAGMDRLAGRNVALDGVVDQQENYRKSGFRHAYNHVRYEGVPAVDSVADCTLVDGRSIPFDQLALYDRRFFPADRSAFLASWVNLPGHHSLAAVRDGQLEGFAVLREARSGSRIGPLFATSDDVAHALVAGLSTPGTSIAIDVPDANVAAVKLAERLSLEPTFECARMYTGRLPDIELPGIFANTSLELG</sequence>
<dbReference type="Gene3D" id="3.40.630.30">
    <property type="match status" value="1"/>
</dbReference>
<dbReference type="EMBL" id="SOCE01000001">
    <property type="protein sequence ID" value="TDU87009.1"/>
    <property type="molecule type" value="Genomic_DNA"/>
</dbReference>
<evidence type="ECO:0000259" key="1">
    <source>
        <dbReference type="PROSITE" id="PS51186"/>
    </source>
</evidence>
<keyword evidence="3" id="KW-1185">Reference proteome</keyword>
<dbReference type="InterPro" id="IPR000182">
    <property type="entry name" value="GNAT_dom"/>
</dbReference>
<dbReference type="PANTHER" id="PTHR47237:SF1">
    <property type="entry name" value="SLL0310 PROTEIN"/>
    <property type="match status" value="1"/>
</dbReference>
<dbReference type="CDD" id="cd04301">
    <property type="entry name" value="NAT_SF"/>
    <property type="match status" value="1"/>
</dbReference>
<name>A0A4R7T606_9ACTN</name>
<dbReference type="Proteomes" id="UP000295151">
    <property type="component" value="Unassembled WGS sequence"/>
</dbReference>